<sequence>MDLSYRNTNEGISLNALLNVVVFVRISIGCDHMKSMTGFGSARVEYGECQIVIETRSVNQRFFDCQVRLFQSAPSLEDAIAKRVKSLIIRGKVEVFVRIEGELGASQELKVDELLVDQYIATFHEIRKKEKNSLPLDINRLLMNESLVRIAHQEQSFTDEFERYVLEGVDQALQSLVTMREQEGNALLLNIKHEIEQVTNHCDRIAEVLPRLLDEYKNRLHAQINTLVASHEIDESRILTEVALLADKVDISEEMVRLKTHIQQFHRYCQLSEPIGRRLDFLIQEMNREVNTIGSKASDSFIRQEVVEMKGHLEKVKEQVQNIE</sequence>
<evidence type="ECO:0000256" key="5">
    <source>
        <dbReference type="ARBA" id="ARBA00035648"/>
    </source>
</evidence>
<dbReference type="PANTHER" id="PTHR30636">
    <property type="entry name" value="UPF0701 PROTEIN YICC"/>
    <property type="match status" value="1"/>
</dbReference>
<dbReference type="InterPro" id="IPR013527">
    <property type="entry name" value="YicC-like_N"/>
</dbReference>
<keyword evidence="2" id="KW-0540">Nuclease</keyword>
<evidence type="ECO:0000259" key="6">
    <source>
        <dbReference type="Pfam" id="PF03755"/>
    </source>
</evidence>
<gene>
    <name evidence="8" type="ORF">JCM9152_532</name>
</gene>
<proteinExistence type="inferred from homology"/>
<organism evidence="8 9">
    <name type="scientific">Halalkalibacter hemicellulosilyticusJCM 9152</name>
    <dbReference type="NCBI Taxonomy" id="1236971"/>
    <lineage>
        <taxon>Bacteria</taxon>
        <taxon>Bacillati</taxon>
        <taxon>Bacillota</taxon>
        <taxon>Bacilli</taxon>
        <taxon>Bacillales</taxon>
        <taxon>Bacillaceae</taxon>
        <taxon>Halalkalibacter</taxon>
    </lineage>
</organism>
<evidence type="ECO:0000256" key="3">
    <source>
        <dbReference type="ARBA" id="ARBA00022759"/>
    </source>
</evidence>
<dbReference type="Pfam" id="PF08340">
    <property type="entry name" value="YicC-like_C"/>
    <property type="match status" value="1"/>
</dbReference>
<reference evidence="8" key="1">
    <citation type="journal article" date="2014" name="Genome Announc.">
        <title>Draft Genome Sequences of Three Alkaliphilic Bacillus Strains, Bacillus wakoensis JCM 9140T, Bacillus akibai JCM 9157T, and Bacillus hemicellulosilyticus JCM 9152T.</title>
        <authorList>
            <person name="Yuki M."/>
            <person name="Oshima K."/>
            <person name="Suda W."/>
            <person name="Oshida Y."/>
            <person name="Kitamura K."/>
            <person name="Iida T."/>
            <person name="Hattori M."/>
            <person name="Ohkuma M."/>
        </authorList>
    </citation>
    <scope>NUCLEOTIDE SEQUENCE [LARGE SCALE GENOMIC DNA]</scope>
    <source>
        <strain evidence="8">JCM 9152</strain>
    </source>
</reference>
<evidence type="ECO:0000259" key="7">
    <source>
        <dbReference type="Pfam" id="PF08340"/>
    </source>
</evidence>
<dbReference type="Proteomes" id="UP000018895">
    <property type="component" value="Unassembled WGS sequence"/>
</dbReference>
<comment type="caution">
    <text evidence="8">The sequence shown here is derived from an EMBL/GenBank/DDBJ whole genome shotgun (WGS) entry which is preliminary data.</text>
</comment>
<dbReference type="AlphaFoldDB" id="W4QB42"/>
<dbReference type="STRING" id="1236971.JCM9152_532"/>
<dbReference type="EMBL" id="BAUU01000003">
    <property type="protein sequence ID" value="GAE29187.1"/>
    <property type="molecule type" value="Genomic_DNA"/>
</dbReference>
<evidence type="ECO:0000313" key="9">
    <source>
        <dbReference type="Proteomes" id="UP000018895"/>
    </source>
</evidence>
<dbReference type="GO" id="GO:0016787">
    <property type="term" value="F:hydrolase activity"/>
    <property type="evidence" value="ECO:0007669"/>
    <property type="project" value="UniProtKB-KW"/>
</dbReference>
<name>W4QB42_9BACI</name>
<comment type="cofactor">
    <cofactor evidence="1">
        <name>a divalent metal cation</name>
        <dbReference type="ChEBI" id="CHEBI:60240"/>
    </cofactor>
</comment>
<dbReference type="Pfam" id="PF03755">
    <property type="entry name" value="YicC-like_N"/>
    <property type="match status" value="1"/>
</dbReference>
<evidence type="ECO:0000256" key="4">
    <source>
        <dbReference type="ARBA" id="ARBA00022801"/>
    </source>
</evidence>
<accession>W4QB42</accession>
<feature type="domain" description="Endoribonuclease YicC-like C-terminal" evidence="7">
    <location>
        <begin position="206"/>
        <end position="324"/>
    </location>
</feature>
<comment type="similarity">
    <text evidence="5">Belongs to the YicC/YloC family.</text>
</comment>
<dbReference type="GO" id="GO:0004521">
    <property type="term" value="F:RNA endonuclease activity"/>
    <property type="evidence" value="ECO:0007669"/>
    <property type="project" value="InterPro"/>
</dbReference>
<dbReference type="InterPro" id="IPR005229">
    <property type="entry name" value="YicC/YloC-like"/>
</dbReference>
<dbReference type="PANTHER" id="PTHR30636:SF3">
    <property type="entry name" value="UPF0701 PROTEIN YICC"/>
    <property type="match status" value="1"/>
</dbReference>
<keyword evidence="9" id="KW-1185">Reference proteome</keyword>
<keyword evidence="3" id="KW-0255">Endonuclease</keyword>
<keyword evidence="4" id="KW-0378">Hydrolase</keyword>
<dbReference type="InterPro" id="IPR013551">
    <property type="entry name" value="YicC-like_C"/>
</dbReference>
<evidence type="ECO:0000313" key="8">
    <source>
        <dbReference type="EMBL" id="GAE29187.1"/>
    </source>
</evidence>
<evidence type="ECO:0000256" key="1">
    <source>
        <dbReference type="ARBA" id="ARBA00001968"/>
    </source>
</evidence>
<dbReference type="NCBIfam" id="TIGR00255">
    <property type="entry name" value="YicC/YloC family endoribonuclease"/>
    <property type="match status" value="1"/>
</dbReference>
<feature type="domain" description="Endoribonuclease YicC-like N-terminal" evidence="6">
    <location>
        <begin position="33"/>
        <end position="187"/>
    </location>
</feature>
<protein>
    <submittedName>
        <fullName evidence="8">Protein YicC</fullName>
    </submittedName>
</protein>
<evidence type="ECO:0000256" key="2">
    <source>
        <dbReference type="ARBA" id="ARBA00022722"/>
    </source>
</evidence>